<dbReference type="SUPFAM" id="SSF53822">
    <property type="entry name" value="Periplasmic binding protein-like I"/>
    <property type="match status" value="1"/>
</dbReference>
<dbReference type="Gene3D" id="3.40.50.2300">
    <property type="match status" value="2"/>
</dbReference>
<evidence type="ECO:0000313" key="6">
    <source>
        <dbReference type="Proteomes" id="UP000590740"/>
    </source>
</evidence>
<dbReference type="AlphaFoldDB" id="A0A7W8DL57"/>
<dbReference type="Pfam" id="PF13377">
    <property type="entry name" value="Peripla_BP_3"/>
    <property type="match status" value="1"/>
</dbReference>
<dbReference type="PANTHER" id="PTHR30146:SF109">
    <property type="entry name" value="HTH-TYPE TRANSCRIPTIONAL REGULATOR GALS"/>
    <property type="match status" value="1"/>
</dbReference>
<name>A0A7W8DL57_9BACT</name>
<evidence type="ECO:0000256" key="1">
    <source>
        <dbReference type="ARBA" id="ARBA00023015"/>
    </source>
</evidence>
<evidence type="ECO:0000313" key="5">
    <source>
        <dbReference type="EMBL" id="MBB5034009.1"/>
    </source>
</evidence>
<dbReference type="Proteomes" id="UP000590740">
    <property type="component" value="Unassembled WGS sequence"/>
</dbReference>
<dbReference type="GO" id="GO:0003700">
    <property type="term" value="F:DNA-binding transcription factor activity"/>
    <property type="evidence" value="ECO:0007669"/>
    <property type="project" value="TreeGrafter"/>
</dbReference>
<dbReference type="RefSeq" id="WP_184341394.1">
    <property type="nucleotide sequence ID" value="NZ_JACHIG010000008.1"/>
</dbReference>
<dbReference type="CDD" id="cd01392">
    <property type="entry name" value="HTH_LacI"/>
    <property type="match status" value="1"/>
</dbReference>
<protein>
    <submittedName>
        <fullName evidence="5">LacI family transcriptional regulator</fullName>
    </submittedName>
</protein>
<keyword evidence="6" id="KW-1185">Reference proteome</keyword>
<evidence type="ECO:0000256" key="3">
    <source>
        <dbReference type="ARBA" id="ARBA00023163"/>
    </source>
</evidence>
<dbReference type="InterPro" id="IPR000843">
    <property type="entry name" value="HTH_LacI"/>
</dbReference>
<dbReference type="SUPFAM" id="SSF47413">
    <property type="entry name" value="lambda repressor-like DNA-binding domains"/>
    <property type="match status" value="1"/>
</dbReference>
<dbReference type="GO" id="GO:0000976">
    <property type="term" value="F:transcription cis-regulatory region binding"/>
    <property type="evidence" value="ECO:0007669"/>
    <property type="project" value="TreeGrafter"/>
</dbReference>
<evidence type="ECO:0000259" key="4">
    <source>
        <dbReference type="PROSITE" id="PS50932"/>
    </source>
</evidence>
<dbReference type="InterPro" id="IPR010982">
    <property type="entry name" value="Lambda_DNA-bd_dom_sf"/>
</dbReference>
<dbReference type="EMBL" id="JACHIG010000008">
    <property type="protein sequence ID" value="MBB5034009.1"/>
    <property type="molecule type" value="Genomic_DNA"/>
</dbReference>
<feature type="domain" description="HTH lacI-type" evidence="4">
    <location>
        <begin position="7"/>
        <end position="61"/>
    </location>
</feature>
<gene>
    <name evidence="5" type="ORF">HNQ65_003600</name>
</gene>
<dbReference type="PANTHER" id="PTHR30146">
    <property type="entry name" value="LACI-RELATED TRANSCRIPTIONAL REPRESSOR"/>
    <property type="match status" value="1"/>
</dbReference>
<dbReference type="InterPro" id="IPR046335">
    <property type="entry name" value="LacI/GalR-like_sensor"/>
</dbReference>
<comment type="caution">
    <text evidence="5">The sequence shown here is derived from an EMBL/GenBank/DDBJ whole genome shotgun (WGS) entry which is preliminary data.</text>
</comment>
<reference evidence="5 6" key="1">
    <citation type="submission" date="2020-08" db="EMBL/GenBank/DDBJ databases">
        <title>Genomic Encyclopedia of Type Strains, Phase IV (KMG-IV): sequencing the most valuable type-strain genomes for metagenomic binning, comparative biology and taxonomic classification.</title>
        <authorList>
            <person name="Goeker M."/>
        </authorList>
    </citation>
    <scope>NUCLEOTIDE SEQUENCE [LARGE SCALE GENOMIC DNA]</scope>
    <source>
        <strain evidence="5 6">DSM 12252</strain>
    </source>
</reference>
<dbReference type="Gene3D" id="1.10.260.40">
    <property type="entry name" value="lambda repressor-like DNA-binding domains"/>
    <property type="match status" value="1"/>
</dbReference>
<accession>A0A7W8DL57</accession>
<organism evidence="5 6">
    <name type="scientific">Prosthecobacter vanneervenii</name>
    <dbReference type="NCBI Taxonomy" id="48466"/>
    <lineage>
        <taxon>Bacteria</taxon>
        <taxon>Pseudomonadati</taxon>
        <taxon>Verrucomicrobiota</taxon>
        <taxon>Verrucomicrobiia</taxon>
        <taxon>Verrucomicrobiales</taxon>
        <taxon>Verrucomicrobiaceae</taxon>
        <taxon>Prosthecobacter</taxon>
    </lineage>
</organism>
<keyword evidence="3" id="KW-0804">Transcription</keyword>
<dbReference type="InterPro" id="IPR028082">
    <property type="entry name" value="Peripla_BP_I"/>
</dbReference>
<dbReference type="PROSITE" id="PS50932">
    <property type="entry name" value="HTH_LACI_2"/>
    <property type="match status" value="1"/>
</dbReference>
<sequence length="347" mass="38768">MPATSAPTLKDIAHATGYSLMTVSRVLRGAPKVSAEKRELVLKEAKRLNYRPDPHLARMMQVVRGKKQQRVRAVIAVIREHVPQDGLLSPSYQYVPIDDIRSRAHGHGYAVEEFWLGKEGLTPKRVQKILHARGIEGVIVSPQSMQLPCSKIDYSPFAAVTFGNAMSSPSLHMCAGNMTLGIHMAADQLTARGYRRIGVAVTQWIVNRSQFGYSGGLFHWQQSLPPADRVPLLLFPSNDISKGFDAFSKWMHEHQPDALITFDTHVPAWLRRLGLRIPQDIGFVVHDWTPKMPDYAGIYQQREHLAAAAVDLIVTQLSQHEHGVPAVPRQIMIPPRWVEGPSVRSLG</sequence>
<evidence type="ECO:0000256" key="2">
    <source>
        <dbReference type="ARBA" id="ARBA00023125"/>
    </source>
</evidence>
<dbReference type="SMART" id="SM00354">
    <property type="entry name" value="HTH_LACI"/>
    <property type="match status" value="1"/>
</dbReference>
<proteinExistence type="predicted"/>
<dbReference type="Pfam" id="PF00356">
    <property type="entry name" value="LacI"/>
    <property type="match status" value="1"/>
</dbReference>
<keyword evidence="2" id="KW-0238">DNA-binding</keyword>
<keyword evidence="1" id="KW-0805">Transcription regulation</keyword>